<dbReference type="InterPro" id="IPR012919">
    <property type="entry name" value="SUN_dom"/>
</dbReference>
<dbReference type="PANTHER" id="PTHR12911">
    <property type="entry name" value="SAD1/UNC-84-LIKE PROTEIN-RELATED"/>
    <property type="match status" value="1"/>
</dbReference>
<dbReference type="Ensembl" id="ENSHHUT00000085984.1">
    <property type="protein sequence ID" value="ENSHHUP00000083357.1"/>
    <property type="gene ID" value="ENSHHUG00000048381.1"/>
</dbReference>
<evidence type="ECO:0000313" key="6">
    <source>
        <dbReference type="Ensembl" id="ENSHHUP00000083357.1"/>
    </source>
</evidence>
<reference evidence="6" key="3">
    <citation type="submission" date="2025-09" db="UniProtKB">
        <authorList>
            <consortium name="Ensembl"/>
        </authorList>
    </citation>
    <scope>IDENTIFICATION</scope>
</reference>
<dbReference type="PROSITE" id="PS51469">
    <property type="entry name" value="SUN"/>
    <property type="match status" value="1"/>
</dbReference>
<proteinExistence type="predicted"/>
<sequence>GTCRCLGGRLQQQIYSVQNQPPPEPSPTKANAHLTTELKEAMAKWLHENVPQNEPQIVKEIVKDCSPPLADRMPDFALESQGASIVSTRCSETYRTRSACVSFLGIPLWYPSESPRTVIQPVQAGKCWAFHGAQGTLVIALSHPARITHVTLEHLPVSTAPTGRINSAPKAFSVFHGEPIQTFQLPNPTRVVYRYVELRVLSNWGHLKYTCVYRFRFTVHHLPQPQT</sequence>
<dbReference type="GO" id="GO:0005637">
    <property type="term" value="C:nuclear inner membrane"/>
    <property type="evidence" value="ECO:0007669"/>
    <property type="project" value="UniProtKB-SubCell"/>
</dbReference>
<protein>
    <recommendedName>
        <fullName evidence="5">SUN domain-containing protein</fullName>
    </recommendedName>
</protein>
<dbReference type="InterPro" id="IPR045119">
    <property type="entry name" value="SUN1-5"/>
</dbReference>
<reference evidence="7" key="1">
    <citation type="submission" date="2018-06" db="EMBL/GenBank/DDBJ databases">
        <title>Genome assembly of Danube salmon.</title>
        <authorList>
            <person name="Macqueen D.J."/>
            <person name="Gundappa M.K."/>
        </authorList>
    </citation>
    <scope>NUCLEOTIDE SEQUENCE [LARGE SCALE GENOMIC DNA]</scope>
</reference>
<name>A0A4W5R432_9TELE</name>
<dbReference type="GeneTree" id="ENSGT00940000160024"/>
<evidence type="ECO:0000256" key="4">
    <source>
        <dbReference type="ARBA" id="ARBA00023136"/>
    </source>
</evidence>
<keyword evidence="4" id="KW-0472">Membrane</keyword>
<dbReference type="GO" id="GO:0034993">
    <property type="term" value="C:meiotic nuclear membrane microtubule tethering complex"/>
    <property type="evidence" value="ECO:0007669"/>
    <property type="project" value="TreeGrafter"/>
</dbReference>
<organism evidence="6 7">
    <name type="scientific">Hucho hucho</name>
    <name type="common">huchen</name>
    <dbReference type="NCBI Taxonomy" id="62062"/>
    <lineage>
        <taxon>Eukaryota</taxon>
        <taxon>Metazoa</taxon>
        <taxon>Chordata</taxon>
        <taxon>Craniata</taxon>
        <taxon>Vertebrata</taxon>
        <taxon>Euteleostomi</taxon>
        <taxon>Actinopterygii</taxon>
        <taxon>Neopterygii</taxon>
        <taxon>Teleostei</taxon>
        <taxon>Protacanthopterygii</taxon>
        <taxon>Salmoniformes</taxon>
        <taxon>Salmonidae</taxon>
        <taxon>Salmoninae</taxon>
        <taxon>Hucho</taxon>
    </lineage>
</organism>
<dbReference type="Gene3D" id="2.60.120.260">
    <property type="entry name" value="Galactose-binding domain-like"/>
    <property type="match status" value="1"/>
</dbReference>
<evidence type="ECO:0000256" key="3">
    <source>
        <dbReference type="ARBA" id="ARBA00022989"/>
    </source>
</evidence>
<evidence type="ECO:0000313" key="7">
    <source>
        <dbReference type="Proteomes" id="UP000314982"/>
    </source>
</evidence>
<feature type="domain" description="SUN" evidence="5">
    <location>
        <begin position="82"/>
        <end position="222"/>
    </location>
</feature>
<keyword evidence="2" id="KW-0812">Transmembrane</keyword>
<reference evidence="6" key="2">
    <citation type="submission" date="2025-08" db="UniProtKB">
        <authorList>
            <consortium name="Ensembl"/>
        </authorList>
    </citation>
    <scope>IDENTIFICATION</scope>
</reference>
<evidence type="ECO:0000256" key="2">
    <source>
        <dbReference type="ARBA" id="ARBA00022692"/>
    </source>
</evidence>
<dbReference type="Pfam" id="PF07738">
    <property type="entry name" value="Sad1_UNC"/>
    <property type="match status" value="2"/>
</dbReference>
<evidence type="ECO:0000259" key="5">
    <source>
        <dbReference type="PROSITE" id="PS51469"/>
    </source>
</evidence>
<comment type="subcellular location">
    <subcellularLocation>
        <location evidence="1">Nucleus inner membrane</location>
    </subcellularLocation>
</comment>
<dbReference type="Proteomes" id="UP000314982">
    <property type="component" value="Unassembled WGS sequence"/>
</dbReference>
<keyword evidence="3" id="KW-1133">Transmembrane helix</keyword>
<evidence type="ECO:0000256" key="1">
    <source>
        <dbReference type="ARBA" id="ARBA00004540"/>
    </source>
</evidence>
<dbReference type="AlphaFoldDB" id="A0A4W5R432"/>
<dbReference type="GO" id="GO:0043495">
    <property type="term" value="F:protein-membrane adaptor activity"/>
    <property type="evidence" value="ECO:0007669"/>
    <property type="project" value="TreeGrafter"/>
</dbReference>
<accession>A0A4W5R432</accession>
<keyword evidence="7" id="KW-1185">Reference proteome</keyword>
<dbReference type="PANTHER" id="PTHR12911:SF22">
    <property type="entry name" value="SUN DOMAIN-CONTAINING PROTEIN 2"/>
    <property type="match status" value="1"/>
</dbReference>